<keyword evidence="2" id="KW-0472">Membrane</keyword>
<dbReference type="InterPro" id="IPR008271">
    <property type="entry name" value="Ser/Thr_kinase_AS"/>
</dbReference>
<dbReference type="PROSITE" id="PS00108">
    <property type="entry name" value="PROTEIN_KINASE_ST"/>
    <property type="match status" value="1"/>
</dbReference>
<keyword evidence="2" id="KW-1133">Transmembrane helix</keyword>
<dbReference type="GO" id="GO:0004674">
    <property type="term" value="F:protein serine/threonine kinase activity"/>
    <property type="evidence" value="ECO:0007669"/>
    <property type="project" value="TreeGrafter"/>
</dbReference>
<dbReference type="GO" id="GO:0005524">
    <property type="term" value="F:ATP binding"/>
    <property type="evidence" value="ECO:0007669"/>
    <property type="project" value="InterPro"/>
</dbReference>
<evidence type="ECO:0000313" key="4">
    <source>
        <dbReference type="EMBL" id="OQR88498.1"/>
    </source>
</evidence>
<dbReference type="EMBL" id="JNBS01003177">
    <property type="protein sequence ID" value="OQR88498.1"/>
    <property type="molecule type" value="Genomic_DNA"/>
</dbReference>
<dbReference type="InterPro" id="IPR051681">
    <property type="entry name" value="Ser/Thr_Kinases-Pseudokinases"/>
</dbReference>
<sequence length="424" mass="46554">MRQLNMKAQDAQCAQRTAQYANSLKSISTYKRCVIVSALPTANFDGKLFTDKDCHDAACMDVVHSLKGNFNGCSLTDTGTGQNVEMAKLESYCAGITATWPPGDGSRPSLPPIPTADQQTNYQPTTESQVKGSYAPPSGSNIGVIIGAIAAVAIVAIIASAYVYLRLKKHAAKHSFIYTMPPPNTNGDPYASVLKSSTASQSNTRTNESSGSEPSDGALDLCNLEMFRIAPKEISMVKSLAQGAYGEVWLGQFEGQMVAVKKLLNHRRNLDELQKFIYEIALMSKMESAYIVQFIGVAWSRPTDIMLVTEFMDAGDLRNFLYSNQVMQWNQKIQIALDIAEGLVYLHTLDPRVIHRDLKSRNVLLNSKQQTKITDFGVSRENDDATMTAGIGTYRWMAPEVLQDGHYTESADIFSFGVILAELS</sequence>
<keyword evidence="2" id="KW-0812">Transmembrane</keyword>
<dbReference type="SMART" id="SM00220">
    <property type="entry name" value="S_TKc"/>
    <property type="match status" value="1"/>
</dbReference>
<proteinExistence type="predicted"/>
<reference evidence="4 5" key="1">
    <citation type="journal article" date="2014" name="Genome Biol. Evol.">
        <title>The secreted proteins of Achlya hypogyna and Thraustotheca clavata identify the ancestral oomycete secretome and reveal gene acquisitions by horizontal gene transfer.</title>
        <authorList>
            <person name="Misner I."/>
            <person name="Blouin N."/>
            <person name="Leonard G."/>
            <person name="Richards T.A."/>
            <person name="Lane C.E."/>
        </authorList>
    </citation>
    <scope>NUCLEOTIDE SEQUENCE [LARGE SCALE GENOMIC DNA]</scope>
    <source>
        <strain evidence="4 5">ATCC 34112</strain>
    </source>
</reference>
<keyword evidence="4" id="KW-0418">Kinase</keyword>
<dbReference type="InterPro" id="IPR011009">
    <property type="entry name" value="Kinase-like_dom_sf"/>
</dbReference>
<dbReference type="PROSITE" id="PS50011">
    <property type="entry name" value="PROTEIN_KINASE_DOM"/>
    <property type="match status" value="1"/>
</dbReference>
<name>A0A1V9YRX2_9STRA</name>
<dbReference type="AlphaFoldDB" id="A0A1V9YRX2"/>
<dbReference type="SUPFAM" id="SSF56112">
    <property type="entry name" value="Protein kinase-like (PK-like)"/>
    <property type="match status" value="1"/>
</dbReference>
<dbReference type="STRING" id="74557.A0A1V9YRX2"/>
<dbReference type="Pfam" id="PF07714">
    <property type="entry name" value="PK_Tyr_Ser-Thr"/>
    <property type="match status" value="1"/>
</dbReference>
<feature type="region of interest" description="Disordered" evidence="1">
    <location>
        <begin position="103"/>
        <end position="134"/>
    </location>
</feature>
<evidence type="ECO:0000256" key="2">
    <source>
        <dbReference type="SAM" id="Phobius"/>
    </source>
</evidence>
<dbReference type="Proteomes" id="UP000243217">
    <property type="component" value="Unassembled WGS sequence"/>
</dbReference>
<feature type="non-terminal residue" evidence="4">
    <location>
        <position position="424"/>
    </location>
</feature>
<dbReference type="InterPro" id="IPR001245">
    <property type="entry name" value="Ser-Thr/Tyr_kinase_cat_dom"/>
</dbReference>
<dbReference type="OrthoDB" id="4062651at2759"/>
<feature type="compositionally biased region" description="Polar residues" evidence="1">
    <location>
        <begin position="116"/>
        <end position="131"/>
    </location>
</feature>
<dbReference type="InterPro" id="IPR000719">
    <property type="entry name" value="Prot_kinase_dom"/>
</dbReference>
<organism evidence="4 5">
    <name type="scientific">Thraustotheca clavata</name>
    <dbReference type="NCBI Taxonomy" id="74557"/>
    <lineage>
        <taxon>Eukaryota</taxon>
        <taxon>Sar</taxon>
        <taxon>Stramenopiles</taxon>
        <taxon>Oomycota</taxon>
        <taxon>Saprolegniomycetes</taxon>
        <taxon>Saprolegniales</taxon>
        <taxon>Achlyaceae</taxon>
        <taxon>Thraustotheca</taxon>
    </lineage>
</organism>
<comment type="caution">
    <text evidence="4">The sequence shown here is derived from an EMBL/GenBank/DDBJ whole genome shotgun (WGS) entry which is preliminary data.</text>
</comment>
<dbReference type="Gene3D" id="1.10.510.10">
    <property type="entry name" value="Transferase(Phosphotransferase) domain 1"/>
    <property type="match status" value="1"/>
</dbReference>
<keyword evidence="4" id="KW-0808">Transferase</keyword>
<protein>
    <submittedName>
        <fullName evidence="4">Kinase</fullName>
    </submittedName>
</protein>
<keyword evidence="5" id="KW-1185">Reference proteome</keyword>
<feature type="transmembrane region" description="Helical" evidence="2">
    <location>
        <begin position="142"/>
        <end position="165"/>
    </location>
</feature>
<dbReference type="PRINTS" id="PR00109">
    <property type="entry name" value="TYRKINASE"/>
</dbReference>
<feature type="compositionally biased region" description="Polar residues" evidence="1">
    <location>
        <begin position="194"/>
        <end position="213"/>
    </location>
</feature>
<evidence type="ECO:0000259" key="3">
    <source>
        <dbReference type="PROSITE" id="PS50011"/>
    </source>
</evidence>
<dbReference type="PANTHER" id="PTHR44329">
    <property type="entry name" value="SERINE/THREONINE-PROTEIN KINASE TNNI3K-RELATED"/>
    <property type="match status" value="1"/>
</dbReference>
<feature type="region of interest" description="Disordered" evidence="1">
    <location>
        <begin position="188"/>
        <end position="217"/>
    </location>
</feature>
<feature type="domain" description="Protein kinase" evidence="3">
    <location>
        <begin position="234"/>
        <end position="424"/>
    </location>
</feature>
<evidence type="ECO:0000313" key="5">
    <source>
        <dbReference type="Proteomes" id="UP000243217"/>
    </source>
</evidence>
<accession>A0A1V9YRX2</accession>
<evidence type="ECO:0000256" key="1">
    <source>
        <dbReference type="SAM" id="MobiDB-lite"/>
    </source>
</evidence>
<gene>
    <name evidence="4" type="ORF">THRCLA_10284</name>
</gene>
<dbReference type="PANTHER" id="PTHR44329:SF214">
    <property type="entry name" value="PROTEIN KINASE DOMAIN-CONTAINING PROTEIN"/>
    <property type="match status" value="1"/>
</dbReference>